<dbReference type="GO" id="GO:0003774">
    <property type="term" value="F:cytoskeletal motor activity"/>
    <property type="evidence" value="ECO:0007669"/>
    <property type="project" value="InterPro"/>
</dbReference>
<name>A0A517LW06_9BACT</name>
<dbReference type="InterPro" id="IPR028263">
    <property type="entry name" value="FliG_N"/>
</dbReference>
<reference evidence="14 15" key="1">
    <citation type="submission" date="2019-02" db="EMBL/GenBank/DDBJ databases">
        <title>Deep-cultivation of Planctomycetes and their phenomic and genomic characterization uncovers novel biology.</title>
        <authorList>
            <person name="Wiegand S."/>
            <person name="Jogler M."/>
            <person name="Boedeker C."/>
            <person name="Pinto D."/>
            <person name="Vollmers J."/>
            <person name="Rivas-Marin E."/>
            <person name="Kohn T."/>
            <person name="Peeters S.H."/>
            <person name="Heuer A."/>
            <person name="Rast P."/>
            <person name="Oberbeckmann S."/>
            <person name="Bunk B."/>
            <person name="Jeske O."/>
            <person name="Meyerdierks A."/>
            <person name="Storesund J.E."/>
            <person name="Kallscheuer N."/>
            <person name="Luecker S."/>
            <person name="Lage O.M."/>
            <person name="Pohl T."/>
            <person name="Merkel B.J."/>
            <person name="Hornburger P."/>
            <person name="Mueller R.-W."/>
            <person name="Bruemmer F."/>
            <person name="Labrenz M."/>
            <person name="Spormann A.M."/>
            <person name="Op den Camp H."/>
            <person name="Overmann J."/>
            <person name="Amann R."/>
            <person name="Jetten M.S.M."/>
            <person name="Mascher T."/>
            <person name="Medema M.H."/>
            <person name="Devos D.P."/>
            <person name="Kaster A.-K."/>
            <person name="Ovreas L."/>
            <person name="Rohde M."/>
            <person name="Galperin M.Y."/>
            <person name="Jogler C."/>
        </authorList>
    </citation>
    <scope>NUCLEOTIDE SEQUENCE [LARGE SCALE GENOMIC DNA]</scope>
    <source>
        <strain evidence="14 15">EC9</strain>
    </source>
</reference>
<evidence type="ECO:0000256" key="9">
    <source>
        <dbReference type="ARBA" id="ARBA00023143"/>
    </source>
</evidence>
<keyword evidence="7" id="KW-0283">Flagellar rotation</keyword>
<dbReference type="Proteomes" id="UP000319557">
    <property type="component" value="Chromosome"/>
</dbReference>
<evidence type="ECO:0000256" key="1">
    <source>
        <dbReference type="ARBA" id="ARBA00004117"/>
    </source>
</evidence>
<evidence type="ECO:0000259" key="11">
    <source>
        <dbReference type="Pfam" id="PF01706"/>
    </source>
</evidence>
<accession>A0A517LW06</accession>
<protein>
    <recommendedName>
        <fullName evidence="4">Flagellar motor switch protein FliG</fullName>
    </recommendedName>
</protein>
<sequence length="373" mass="40464">MDQGSLRRVAVLLDSLDQVTASQLLAKMPPSRAAQVRYAISQLSGIDPLERKMAIADFMQKSQNATASRPTPVAPEPTAAAVPATTTSSPAENSAEEEAESRDPLHFLNEMPIRALVSALSDEHPQTVAIVLASMQPSVAAQLLADLPTSVCKSAIQRLAAITEIPSQALQEISEHLQSLMKKVTPAEPQAGSRSLASILTHLDLDQRKQILSELPDLAASLPPEPVAPVDSAPPEPPQQLDEWDSGAIESAEVVDELHLDLDSEPTPIDFAPIERLPADALRRVLLEVEVDTAILSLCGMDPRVVQRLLTILPRNQRREVQDLMRKIDNVELRQIDASQRELYDAAMQLHDAGKLPELHLPASAPSRMSFAA</sequence>
<dbReference type="InterPro" id="IPR011002">
    <property type="entry name" value="FliG_a-hlx"/>
</dbReference>
<dbReference type="PANTHER" id="PTHR30534">
    <property type="entry name" value="FLAGELLAR MOTOR SWITCH PROTEIN FLIG"/>
    <property type="match status" value="1"/>
</dbReference>
<dbReference type="OrthoDB" id="247588at2"/>
<dbReference type="PRINTS" id="PR00954">
    <property type="entry name" value="FLGMOTORFLIG"/>
</dbReference>
<evidence type="ECO:0000259" key="12">
    <source>
        <dbReference type="Pfam" id="PF14841"/>
    </source>
</evidence>
<dbReference type="AlphaFoldDB" id="A0A517LW06"/>
<dbReference type="Pfam" id="PF01706">
    <property type="entry name" value="FliG_C"/>
    <property type="match status" value="1"/>
</dbReference>
<feature type="region of interest" description="Disordered" evidence="10">
    <location>
        <begin position="63"/>
        <end position="103"/>
    </location>
</feature>
<feature type="compositionally biased region" description="Pro residues" evidence="10">
    <location>
        <begin position="223"/>
        <end position="238"/>
    </location>
</feature>
<evidence type="ECO:0000256" key="10">
    <source>
        <dbReference type="SAM" id="MobiDB-lite"/>
    </source>
</evidence>
<dbReference type="EMBL" id="CP036261">
    <property type="protein sequence ID" value="QDS86802.1"/>
    <property type="molecule type" value="Genomic_DNA"/>
</dbReference>
<gene>
    <name evidence="14" type="primary">fliG_1</name>
    <name evidence="14" type="ORF">EC9_09760</name>
</gene>
<keyword evidence="6" id="KW-0145">Chemotaxis</keyword>
<feature type="domain" description="Flagellar motor switch protein FliG N-terminal" evidence="13">
    <location>
        <begin position="6"/>
        <end position="66"/>
    </location>
</feature>
<feature type="compositionally biased region" description="Low complexity" evidence="10">
    <location>
        <begin position="76"/>
        <end position="93"/>
    </location>
</feature>
<evidence type="ECO:0000313" key="14">
    <source>
        <dbReference type="EMBL" id="QDS86802.1"/>
    </source>
</evidence>
<evidence type="ECO:0000256" key="6">
    <source>
        <dbReference type="ARBA" id="ARBA00022500"/>
    </source>
</evidence>
<keyword evidence="14" id="KW-0966">Cell projection</keyword>
<comment type="similarity">
    <text evidence="3">Belongs to the FliG family.</text>
</comment>
<keyword evidence="9" id="KW-0975">Bacterial flagellum</keyword>
<dbReference type="InterPro" id="IPR000090">
    <property type="entry name" value="Flg_Motor_Flig"/>
</dbReference>
<dbReference type="Pfam" id="PF14841">
    <property type="entry name" value="FliG_M"/>
    <property type="match status" value="1"/>
</dbReference>
<dbReference type="Gene3D" id="1.10.220.30">
    <property type="match status" value="3"/>
</dbReference>
<evidence type="ECO:0000256" key="3">
    <source>
        <dbReference type="ARBA" id="ARBA00010299"/>
    </source>
</evidence>
<feature type="domain" description="Flagellar motor switch protein FliG middle" evidence="12">
    <location>
        <begin position="115"/>
        <end position="184"/>
    </location>
</feature>
<dbReference type="InterPro" id="IPR023087">
    <property type="entry name" value="Flg_Motor_Flig_C"/>
</dbReference>
<keyword evidence="15" id="KW-1185">Reference proteome</keyword>
<dbReference type="GO" id="GO:0009425">
    <property type="term" value="C:bacterial-type flagellum basal body"/>
    <property type="evidence" value="ECO:0007669"/>
    <property type="project" value="UniProtKB-SubCell"/>
</dbReference>
<dbReference type="PANTHER" id="PTHR30534:SF0">
    <property type="entry name" value="FLAGELLAR MOTOR SWITCH PROTEIN FLIG"/>
    <property type="match status" value="1"/>
</dbReference>
<evidence type="ECO:0000256" key="8">
    <source>
        <dbReference type="ARBA" id="ARBA00023136"/>
    </source>
</evidence>
<evidence type="ECO:0000256" key="5">
    <source>
        <dbReference type="ARBA" id="ARBA00022475"/>
    </source>
</evidence>
<proteinExistence type="inferred from homology"/>
<keyword evidence="14" id="KW-0282">Flagellum</keyword>
<keyword evidence="8" id="KW-0472">Membrane</keyword>
<keyword evidence="14" id="KW-0969">Cilium</keyword>
<evidence type="ECO:0000256" key="4">
    <source>
        <dbReference type="ARBA" id="ARBA00021870"/>
    </source>
</evidence>
<dbReference type="Pfam" id="PF14842">
    <property type="entry name" value="FliG_N"/>
    <property type="match status" value="1"/>
</dbReference>
<dbReference type="RefSeq" id="WP_145342761.1">
    <property type="nucleotide sequence ID" value="NZ_CP036261.1"/>
</dbReference>
<comment type="subcellular location">
    <subcellularLocation>
        <location evidence="1">Bacterial flagellum basal body</location>
    </subcellularLocation>
    <subcellularLocation>
        <location evidence="2">Cell membrane</location>
        <topology evidence="2">Peripheral membrane protein</topology>
        <orientation evidence="2">Cytoplasmic side</orientation>
    </subcellularLocation>
</comment>
<evidence type="ECO:0000313" key="15">
    <source>
        <dbReference type="Proteomes" id="UP000319557"/>
    </source>
</evidence>
<feature type="domain" description="Flagellar motor switch protein FliG C-terminal" evidence="11">
    <location>
        <begin position="270"/>
        <end position="356"/>
    </location>
</feature>
<dbReference type="GO" id="GO:0071973">
    <property type="term" value="P:bacterial-type flagellum-dependent cell motility"/>
    <property type="evidence" value="ECO:0007669"/>
    <property type="project" value="InterPro"/>
</dbReference>
<organism evidence="14 15">
    <name type="scientific">Rosistilla ulvae</name>
    <dbReference type="NCBI Taxonomy" id="1930277"/>
    <lineage>
        <taxon>Bacteria</taxon>
        <taxon>Pseudomonadati</taxon>
        <taxon>Planctomycetota</taxon>
        <taxon>Planctomycetia</taxon>
        <taxon>Pirellulales</taxon>
        <taxon>Pirellulaceae</taxon>
        <taxon>Rosistilla</taxon>
    </lineage>
</organism>
<dbReference type="KEGG" id="ruv:EC9_09760"/>
<evidence type="ECO:0000256" key="7">
    <source>
        <dbReference type="ARBA" id="ARBA00022779"/>
    </source>
</evidence>
<dbReference type="InterPro" id="IPR032779">
    <property type="entry name" value="FliG_M"/>
</dbReference>
<keyword evidence="5" id="KW-1003">Cell membrane</keyword>
<dbReference type="GO" id="GO:0006935">
    <property type="term" value="P:chemotaxis"/>
    <property type="evidence" value="ECO:0007669"/>
    <property type="project" value="UniProtKB-KW"/>
</dbReference>
<feature type="region of interest" description="Disordered" evidence="10">
    <location>
        <begin position="222"/>
        <end position="243"/>
    </location>
</feature>
<dbReference type="GO" id="GO:0005886">
    <property type="term" value="C:plasma membrane"/>
    <property type="evidence" value="ECO:0007669"/>
    <property type="project" value="UniProtKB-SubCell"/>
</dbReference>
<evidence type="ECO:0000259" key="13">
    <source>
        <dbReference type="Pfam" id="PF14842"/>
    </source>
</evidence>
<dbReference type="SUPFAM" id="SSF48029">
    <property type="entry name" value="FliG"/>
    <property type="match status" value="3"/>
</dbReference>
<evidence type="ECO:0000256" key="2">
    <source>
        <dbReference type="ARBA" id="ARBA00004413"/>
    </source>
</evidence>